<dbReference type="PANTHER" id="PTHR36027">
    <property type="entry name" value="MEIOSIS-SPECIFIC PROTEIN ASY3"/>
    <property type="match status" value="1"/>
</dbReference>
<proteinExistence type="predicted"/>
<gene>
    <name evidence="2" type="ORF">H5410_050667</name>
</gene>
<evidence type="ECO:0000259" key="1">
    <source>
        <dbReference type="Pfam" id="PF20435"/>
    </source>
</evidence>
<dbReference type="InterPro" id="IPR046845">
    <property type="entry name" value="ASY3-like_CC"/>
</dbReference>
<organism evidence="2 3">
    <name type="scientific">Solanum commersonii</name>
    <name type="common">Commerson's wild potato</name>
    <name type="synonym">Commerson's nightshade</name>
    <dbReference type="NCBI Taxonomy" id="4109"/>
    <lineage>
        <taxon>Eukaryota</taxon>
        <taxon>Viridiplantae</taxon>
        <taxon>Streptophyta</taxon>
        <taxon>Embryophyta</taxon>
        <taxon>Tracheophyta</taxon>
        <taxon>Spermatophyta</taxon>
        <taxon>Magnoliopsida</taxon>
        <taxon>eudicotyledons</taxon>
        <taxon>Gunneridae</taxon>
        <taxon>Pentapetalae</taxon>
        <taxon>asterids</taxon>
        <taxon>lamiids</taxon>
        <taxon>Solanales</taxon>
        <taxon>Solanaceae</taxon>
        <taxon>Solanoideae</taxon>
        <taxon>Solaneae</taxon>
        <taxon>Solanum</taxon>
    </lineage>
</organism>
<evidence type="ECO:0000313" key="2">
    <source>
        <dbReference type="EMBL" id="KAG5580040.1"/>
    </source>
</evidence>
<dbReference type="Pfam" id="PF20435">
    <property type="entry name" value="ASY3-like"/>
    <property type="match status" value="1"/>
</dbReference>
<evidence type="ECO:0000313" key="3">
    <source>
        <dbReference type="Proteomes" id="UP000824120"/>
    </source>
</evidence>
<keyword evidence="3" id="KW-1185">Reference proteome</keyword>
<dbReference type="OrthoDB" id="751607at2759"/>
<dbReference type="InterPro" id="IPR037731">
    <property type="entry name" value="ASY3-like"/>
</dbReference>
<dbReference type="Proteomes" id="UP000824120">
    <property type="component" value="Chromosome 10"/>
</dbReference>
<comment type="caution">
    <text evidence="2">The sequence shown here is derived from an EMBL/GenBank/DDBJ whole genome shotgun (WGS) entry which is preliminary data.</text>
</comment>
<dbReference type="EMBL" id="JACXVP010000010">
    <property type="protein sequence ID" value="KAG5580040.1"/>
    <property type="molecule type" value="Genomic_DNA"/>
</dbReference>
<dbReference type="PANTHER" id="PTHR36027:SF1">
    <property type="entry name" value="MEIOSIS-SPECIFIC PROTEIN ASY3"/>
    <property type="match status" value="1"/>
</dbReference>
<dbReference type="AlphaFoldDB" id="A0A9J5WYL4"/>
<name>A0A9J5WYL4_SOLCO</name>
<reference evidence="2 3" key="1">
    <citation type="submission" date="2020-09" db="EMBL/GenBank/DDBJ databases">
        <title>De no assembly of potato wild relative species, Solanum commersonii.</title>
        <authorList>
            <person name="Cho K."/>
        </authorList>
    </citation>
    <scope>NUCLEOTIDE SEQUENCE [LARGE SCALE GENOMIC DNA]</scope>
    <source>
        <strain evidence="2">LZ3.2</strain>
        <tissue evidence="2">Leaf</tissue>
    </source>
</reference>
<feature type="domain" description="Meiosis-specific protein ASY3-like coiled-coil" evidence="1">
    <location>
        <begin position="96"/>
        <end position="184"/>
    </location>
</feature>
<protein>
    <recommendedName>
        <fullName evidence="1">Meiosis-specific protein ASY3-like coiled-coil domain-containing protein</fullName>
    </recommendedName>
</protein>
<accession>A0A9J5WYL4</accession>
<dbReference type="GO" id="GO:0051321">
    <property type="term" value="P:meiotic cell cycle"/>
    <property type="evidence" value="ECO:0007669"/>
    <property type="project" value="InterPro"/>
</dbReference>
<sequence length="211" mass="24601">MDLDENISPIHPMNHLMMQEIWKILIFLESRSIIEEDTQIKFSKQSSMECDTENSEDSSNIQANSNHRLVKFVIPGNNLLDQTKRPLIKVVLIFLESVEILMPIAKTLHMQLQNAEFQIQADMGRIASLNKSKRKHVEEVLQEKQQHLSSIYQRCKEEVTRHLQDCKSTLQSLEAHDRSLLASTCEGRLDPSSRYLLSFLYFKFYVQQAEH</sequence>